<dbReference type="AlphaFoldDB" id="F0WTE7"/>
<name>F0WTE7_9STRA</name>
<dbReference type="EMBL" id="FR824295">
    <property type="protein sequence ID" value="CCA24637.1"/>
    <property type="molecule type" value="Genomic_DNA"/>
</dbReference>
<dbReference type="HOGENOM" id="CLU_165112_0_0_1"/>
<protein>
    <submittedName>
        <fullName evidence="1">AlNc14C250G9626 protein</fullName>
    </submittedName>
</protein>
<reference evidence="1" key="2">
    <citation type="submission" date="2011-02" db="EMBL/GenBank/DDBJ databases">
        <authorList>
            <person name="MacLean D."/>
        </authorList>
    </citation>
    <scope>NUCLEOTIDE SEQUENCE</scope>
</reference>
<evidence type="ECO:0000313" key="1">
    <source>
        <dbReference type="EMBL" id="CCA24637.1"/>
    </source>
</evidence>
<accession>F0WTE7</accession>
<reference evidence="1" key="1">
    <citation type="journal article" date="2011" name="PLoS Biol.">
        <title>Gene gain and loss during evolution of obligate parasitism in the white rust pathogen of Arabidopsis thaliana.</title>
        <authorList>
            <person name="Kemen E."/>
            <person name="Gardiner A."/>
            <person name="Schultz-Larsen T."/>
            <person name="Kemen A.C."/>
            <person name="Balmuth A.L."/>
            <person name="Robert-Seilaniantz A."/>
            <person name="Bailey K."/>
            <person name="Holub E."/>
            <person name="Studholme D.J."/>
            <person name="Maclean D."/>
            <person name="Jones J.D."/>
        </authorList>
    </citation>
    <scope>NUCLEOTIDE SEQUENCE</scope>
</reference>
<gene>
    <name evidence="1" type="primary">AlNc14C250G9626</name>
    <name evidence="1" type="ORF">ALNC14_107810</name>
</gene>
<proteinExistence type="predicted"/>
<sequence>MYEMADPALSKQTDIEIACYVYRSAIIQDSSNANESFRGTALYPLSLVQLQKRLGESQAGGVEGDFGNASWLVRLLNVVATVQNAIVTLPTQSVRKQKKRTTTIDIADSLLTKEMLAEASGQ</sequence>
<organism evidence="1">
    <name type="scientific">Albugo laibachii Nc14</name>
    <dbReference type="NCBI Taxonomy" id="890382"/>
    <lineage>
        <taxon>Eukaryota</taxon>
        <taxon>Sar</taxon>
        <taxon>Stramenopiles</taxon>
        <taxon>Oomycota</taxon>
        <taxon>Peronosporomycetes</taxon>
        <taxon>Albuginales</taxon>
        <taxon>Albuginaceae</taxon>
        <taxon>Albugo</taxon>
    </lineage>
</organism>